<dbReference type="EMBL" id="FOMO01000005">
    <property type="protein sequence ID" value="SFD88821.1"/>
    <property type="molecule type" value="Genomic_DNA"/>
</dbReference>
<dbReference type="SUPFAM" id="SSF56645">
    <property type="entry name" value="Acyl-CoA dehydrogenase NM domain-like"/>
    <property type="match status" value="1"/>
</dbReference>
<proteinExistence type="inferred from homology"/>
<keyword evidence="6" id="KW-1185">Reference proteome</keyword>
<dbReference type="Proteomes" id="UP000243950">
    <property type="component" value="Unassembled WGS sequence"/>
</dbReference>
<dbReference type="Gene3D" id="1.10.540.10">
    <property type="entry name" value="Acyl-CoA dehydrogenase/oxidase, N-terminal domain"/>
    <property type="match status" value="1"/>
</dbReference>
<accession>A0A1I1W123</accession>
<evidence type="ECO:0000256" key="1">
    <source>
        <dbReference type="ARBA" id="ARBA00023002"/>
    </source>
</evidence>
<dbReference type="Pfam" id="PF08028">
    <property type="entry name" value="Acyl-CoA_dh_2"/>
    <property type="match status" value="1"/>
</dbReference>
<comment type="similarity">
    <text evidence="2">Belongs to the HpaH/HsaA monooxygenase family.</text>
</comment>
<dbReference type="PANTHER" id="PTHR48083:SF19">
    <property type="entry name" value="FLAVIN-DEPENDENT MONOOXYGENASE, OXYGENASE SUBUNIT HSAA"/>
    <property type="match status" value="1"/>
</dbReference>
<dbReference type="PANTHER" id="PTHR48083">
    <property type="entry name" value="MEDIUM-CHAIN SPECIFIC ACYL-COA DEHYDROGENASE, MITOCHONDRIAL-RELATED"/>
    <property type="match status" value="1"/>
</dbReference>
<dbReference type="Pfam" id="PF02771">
    <property type="entry name" value="Acyl-CoA_dh_N"/>
    <property type="match status" value="1"/>
</dbReference>
<dbReference type="InterPro" id="IPR009100">
    <property type="entry name" value="AcylCoA_DH/oxidase_NM_dom_sf"/>
</dbReference>
<name>A0A1I1W123_PSEOC</name>
<dbReference type="GO" id="GO:0016712">
    <property type="term" value="F:oxidoreductase activity, acting on paired donors, with incorporation or reduction of molecular oxygen, reduced flavin or flavoprotein as one donor, and incorporation of one atom of oxygen"/>
    <property type="evidence" value="ECO:0007669"/>
    <property type="project" value="TreeGrafter"/>
</dbReference>
<protein>
    <submittedName>
        <fullName evidence="5">Sulfur acquisition oxidoreductase, SfnB family</fullName>
    </submittedName>
</protein>
<dbReference type="RefSeq" id="WP_093504512.1">
    <property type="nucleotide sequence ID" value="NZ_BSSG01000005.1"/>
</dbReference>
<dbReference type="InterPro" id="IPR036250">
    <property type="entry name" value="AcylCo_DH-like_C"/>
</dbReference>
<feature type="domain" description="Acyl-CoA dehydrogenase/oxidase N-terminal" evidence="3">
    <location>
        <begin position="41"/>
        <end position="135"/>
    </location>
</feature>
<dbReference type="GO" id="GO:0033539">
    <property type="term" value="P:fatty acid beta-oxidation using acyl-CoA dehydrogenase"/>
    <property type="evidence" value="ECO:0007669"/>
    <property type="project" value="TreeGrafter"/>
</dbReference>
<evidence type="ECO:0000259" key="3">
    <source>
        <dbReference type="Pfam" id="PF02771"/>
    </source>
</evidence>
<dbReference type="SUPFAM" id="SSF47203">
    <property type="entry name" value="Acyl-CoA dehydrogenase C-terminal domain-like"/>
    <property type="match status" value="1"/>
</dbReference>
<dbReference type="InterPro" id="IPR037069">
    <property type="entry name" value="AcylCoA_DH/ox_N_sf"/>
</dbReference>
<feature type="domain" description="Acyl-CoA dehydrogenase C-terminal" evidence="4">
    <location>
        <begin position="255"/>
        <end position="389"/>
    </location>
</feature>
<dbReference type="InterPro" id="IPR050741">
    <property type="entry name" value="Acyl-CoA_dehydrogenase"/>
</dbReference>
<gene>
    <name evidence="5" type="ORF">SAMN05216372_105139</name>
</gene>
<evidence type="ECO:0000313" key="5">
    <source>
        <dbReference type="EMBL" id="SFD88821.1"/>
    </source>
</evidence>
<organism evidence="5 6">
    <name type="scientific">Pseudomonas straminea</name>
    <dbReference type="NCBI Taxonomy" id="47882"/>
    <lineage>
        <taxon>Bacteria</taxon>
        <taxon>Pseudomonadati</taxon>
        <taxon>Pseudomonadota</taxon>
        <taxon>Gammaproteobacteria</taxon>
        <taxon>Pseudomonadales</taxon>
        <taxon>Pseudomonadaceae</taxon>
        <taxon>Phytopseudomonas</taxon>
    </lineage>
</organism>
<dbReference type="GO" id="GO:0050660">
    <property type="term" value="F:flavin adenine dinucleotide binding"/>
    <property type="evidence" value="ECO:0007669"/>
    <property type="project" value="InterPro"/>
</dbReference>
<evidence type="ECO:0000313" key="6">
    <source>
        <dbReference type="Proteomes" id="UP000243950"/>
    </source>
</evidence>
<dbReference type="GO" id="GO:0003995">
    <property type="term" value="F:acyl-CoA dehydrogenase activity"/>
    <property type="evidence" value="ECO:0007669"/>
    <property type="project" value="TreeGrafter"/>
</dbReference>
<reference evidence="6" key="1">
    <citation type="submission" date="2016-10" db="EMBL/GenBank/DDBJ databases">
        <authorList>
            <person name="Varghese N."/>
            <person name="Submissions S."/>
        </authorList>
    </citation>
    <scope>NUCLEOTIDE SEQUENCE [LARGE SCALE GENOMIC DNA]</scope>
    <source>
        <strain evidence="6">JCM 2783</strain>
    </source>
</reference>
<dbReference type="Gene3D" id="2.40.110.10">
    <property type="entry name" value="Butyryl-CoA Dehydrogenase, subunit A, domain 2"/>
    <property type="match status" value="1"/>
</dbReference>
<evidence type="ECO:0000259" key="4">
    <source>
        <dbReference type="Pfam" id="PF08028"/>
    </source>
</evidence>
<dbReference type="AlphaFoldDB" id="A0A1I1W123"/>
<keyword evidence="1" id="KW-0560">Oxidoreductase</keyword>
<sequence length="414" mass="44869">MTSPITLEGSASDQDVAPPLHPAAILTSDADALEAAHTLARAAEAGAIQRDRERRLPWELVERFTASGLGSIAVPRAFGGPQLSYVTIAEVFRIISAIDPALGQIPQNHFGLLGLLHAAASPAQQQRLFASVLAGWRIGNGGPERGSKHTLDIQARLIERDGRRLLSGEKFYSTGALFAHWVTAKALDEQGRPWLAFIQRGRPGLRIVNDWSGFGQRTTASGTVLLNEVHVDEDNLVPLWPLTEKPSIQGAFSQLIQAAIDLGIADGAVRDAIAFVREKSRPWIDAKVERAGDDPYVIADVGRLQIELHAAEALLHKAARVLDETAAAPIDADAAARASIAVAEAKALTTEIALAASEKLLELAGSRATLAEFGLDRHWRNARTHTLHDPVRWKYHAIGAWHLNGNRPNRHSWI</sequence>
<dbReference type="PIRSF" id="PIRSF016578">
    <property type="entry name" value="HsaA"/>
    <property type="match status" value="1"/>
</dbReference>
<dbReference type="InterPro" id="IPR013786">
    <property type="entry name" value="AcylCoA_DH/ox_N"/>
</dbReference>
<dbReference type="GO" id="GO:0005737">
    <property type="term" value="C:cytoplasm"/>
    <property type="evidence" value="ECO:0007669"/>
    <property type="project" value="TreeGrafter"/>
</dbReference>
<dbReference type="InterPro" id="IPR023922">
    <property type="entry name" value="S04_starv_induced_SfnB"/>
</dbReference>
<evidence type="ECO:0000256" key="2">
    <source>
        <dbReference type="ARBA" id="ARBA00049661"/>
    </source>
</evidence>
<dbReference type="NCBIfam" id="TIGR04022">
    <property type="entry name" value="sulfur_SfnB"/>
    <property type="match status" value="1"/>
</dbReference>
<dbReference type="InterPro" id="IPR046373">
    <property type="entry name" value="Acyl-CoA_Oxase/DH_mid-dom_sf"/>
</dbReference>
<dbReference type="InterPro" id="IPR013107">
    <property type="entry name" value="Acyl-CoA_DH_C"/>
</dbReference>
<dbReference type="Gene3D" id="1.20.140.10">
    <property type="entry name" value="Butyryl-CoA Dehydrogenase, subunit A, domain 3"/>
    <property type="match status" value="1"/>
</dbReference>